<name>A0AAQ3SMT2_PASNO</name>
<dbReference type="InterPro" id="IPR056592">
    <property type="entry name" value="Beta-prop_At3g26010-like"/>
</dbReference>
<dbReference type="InterPro" id="IPR036047">
    <property type="entry name" value="F-box-like_dom_sf"/>
</dbReference>
<dbReference type="Pfam" id="PF00646">
    <property type="entry name" value="F-box"/>
    <property type="match status" value="1"/>
</dbReference>
<gene>
    <name evidence="3" type="ORF">U9M48_007761</name>
</gene>
<keyword evidence="4" id="KW-1185">Reference proteome</keyword>
<dbReference type="Proteomes" id="UP001341281">
    <property type="component" value="Chromosome 02"/>
</dbReference>
<evidence type="ECO:0000259" key="2">
    <source>
        <dbReference type="SMART" id="SM00256"/>
    </source>
</evidence>
<dbReference type="InterPro" id="IPR055290">
    <property type="entry name" value="At3g26010-like"/>
</dbReference>
<dbReference type="AlphaFoldDB" id="A0AAQ3SMT2"/>
<feature type="region of interest" description="Disordered" evidence="1">
    <location>
        <begin position="1"/>
        <end position="21"/>
    </location>
</feature>
<dbReference type="SMART" id="SM00256">
    <property type="entry name" value="FBOX"/>
    <property type="match status" value="1"/>
</dbReference>
<dbReference type="CDD" id="cd22157">
    <property type="entry name" value="F-box_AtFBW1-like"/>
    <property type="match status" value="1"/>
</dbReference>
<sequence length="394" mass="44190">MEKALDSKKQCSTAATGTTAAGGGSGLPDDLIVDILSRTPVKSICRFKCVSPAWRDLISHPDNRKKLPQTLTGFLYFDEFDSCQFISVVQPPRSNGRLQPPSPFDFAFLPSKTRGGAVDCCNGLVLLNSLTSRSGSEPRASYIVCNPATEKWTTVPESSTEDEKIRTAILCFDPAVSEHFHVVRLLDTEPDEEDWFSEQSLFEGFEIYSSETGSWAFHPRSNEWSPFAHRSRRTYSNSLLHFITGHSTVASLDMKGRTCRVISVPRSQDIHVQLIGHSQGCLFYVKRDDRNTYKISIYLLEEHGGWTLKHCVNTSGLFGNTRDYFQSGSLVGVAAIHPHCNSVFLFHSLQGRMMIYNMDNQSGRVVRHVTAECLWSFVPYVPRYLETPALKNSN</sequence>
<dbReference type="EMBL" id="CP144746">
    <property type="protein sequence ID" value="WVZ57368.1"/>
    <property type="molecule type" value="Genomic_DNA"/>
</dbReference>
<reference evidence="3 4" key="1">
    <citation type="submission" date="2024-02" db="EMBL/GenBank/DDBJ databases">
        <title>High-quality chromosome-scale genome assembly of Pensacola bahiagrass (Paspalum notatum Flugge var. saurae).</title>
        <authorList>
            <person name="Vega J.M."/>
            <person name="Podio M."/>
            <person name="Orjuela J."/>
            <person name="Siena L.A."/>
            <person name="Pessino S.C."/>
            <person name="Combes M.C."/>
            <person name="Mariac C."/>
            <person name="Albertini E."/>
            <person name="Pupilli F."/>
            <person name="Ortiz J.P.A."/>
            <person name="Leblanc O."/>
        </authorList>
    </citation>
    <scope>NUCLEOTIDE SEQUENCE [LARGE SCALE GENOMIC DNA]</scope>
    <source>
        <strain evidence="3">R1</strain>
        <tissue evidence="3">Leaf</tissue>
    </source>
</reference>
<dbReference type="Gene3D" id="1.20.1280.50">
    <property type="match status" value="1"/>
</dbReference>
<dbReference type="SUPFAM" id="SSF81383">
    <property type="entry name" value="F-box domain"/>
    <property type="match status" value="1"/>
</dbReference>
<protein>
    <recommendedName>
        <fullName evidence="2">F-box domain-containing protein</fullName>
    </recommendedName>
</protein>
<feature type="domain" description="F-box" evidence="2">
    <location>
        <begin position="27"/>
        <end position="67"/>
    </location>
</feature>
<organism evidence="3 4">
    <name type="scientific">Paspalum notatum var. saurae</name>
    <dbReference type="NCBI Taxonomy" id="547442"/>
    <lineage>
        <taxon>Eukaryota</taxon>
        <taxon>Viridiplantae</taxon>
        <taxon>Streptophyta</taxon>
        <taxon>Embryophyta</taxon>
        <taxon>Tracheophyta</taxon>
        <taxon>Spermatophyta</taxon>
        <taxon>Magnoliopsida</taxon>
        <taxon>Liliopsida</taxon>
        <taxon>Poales</taxon>
        <taxon>Poaceae</taxon>
        <taxon>PACMAD clade</taxon>
        <taxon>Panicoideae</taxon>
        <taxon>Andropogonodae</taxon>
        <taxon>Paspaleae</taxon>
        <taxon>Paspalinae</taxon>
        <taxon>Paspalum</taxon>
    </lineage>
</organism>
<dbReference type="InterPro" id="IPR001810">
    <property type="entry name" value="F-box_dom"/>
</dbReference>
<evidence type="ECO:0000313" key="4">
    <source>
        <dbReference type="Proteomes" id="UP001341281"/>
    </source>
</evidence>
<proteinExistence type="predicted"/>
<dbReference type="Pfam" id="PF24750">
    <property type="entry name" value="b-prop_At3g26010-like"/>
    <property type="match status" value="1"/>
</dbReference>
<evidence type="ECO:0000256" key="1">
    <source>
        <dbReference type="SAM" id="MobiDB-lite"/>
    </source>
</evidence>
<dbReference type="PANTHER" id="PTHR35546:SF40">
    <property type="entry name" value="F-BOX DOMAIN-CONTAINING PROTEIN"/>
    <property type="match status" value="1"/>
</dbReference>
<evidence type="ECO:0000313" key="3">
    <source>
        <dbReference type="EMBL" id="WVZ57368.1"/>
    </source>
</evidence>
<dbReference type="PANTHER" id="PTHR35546">
    <property type="entry name" value="F-BOX PROTEIN INTERACTION DOMAIN PROTEIN-RELATED"/>
    <property type="match status" value="1"/>
</dbReference>
<accession>A0AAQ3SMT2</accession>